<proteinExistence type="predicted"/>
<comment type="caution">
    <text evidence="2">The sequence shown here is derived from an EMBL/GenBank/DDBJ whole genome shotgun (WGS) entry which is preliminary data.</text>
</comment>
<feature type="region of interest" description="Disordered" evidence="1">
    <location>
        <begin position="112"/>
        <end position="152"/>
    </location>
</feature>
<keyword evidence="3" id="KW-1185">Reference proteome</keyword>
<dbReference type="AlphaFoldDB" id="A0A8X6UBE0"/>
<evidence type="ECO:0000256" key="1">
    <source>
        <dbReference type="SAM" id="MobiDB-lite"/>
    </source>
</evidence>
<protein>
    <submittedName>
        <fullName evidence="2">DUF1758 domain-containing protein</fullName>
    </submittedName>
</protein>
<dbReference type="OrthoDB" id="8194935at2759"/>
<reference evidence="2" key="1">
    <citation type="submission" date="2020-08" db="EMBL/GenBank/DDBJ databases">
        <title>Multicomponent nature underlies the extraordinary mechanical properties of spider dragline silk.</title>
        <authorList>
            <person name="Kono N."/>
            <person name="Nakamura H."/>
            <person name="Mori M."/>
            <person name="Yoshida Y."/>
            <person name="Ohtoshi R."/>
            <person name="Malay A.D."/>
            <person name="Moran D.A.P."/>
            <person name="Tomita M."/>
            <person name="Numata K."/>
            <person name="Arakawa K."/>
        </authorList>
    </citation>
    <scope>NUCLEOTIDE SEQUENCE</scope>
</reference>
<name>A0A8X6UBE0_NEPPI</name>
<feature type="compositionally biased region" description="Polar residues" evidence="1">
    <location>
        <begin position="112"/>
        <end position="124"/>
    </location>
</feature>
<evidence type="ECO:0000313" key="3">
    <source>
        <dbReference type="Proteomes" id="UP000887013"/>
    </source>
</evidence>
<sequence>MRINRHRRIAFGISSSPFQLNGTICYRLGREKFQTERFKKTIDHLREGFYVDNLVTSVHDPEELENLKSQAIEIMKEGGFELHCWAFNDSQEYRDTQMVLGLSWDVISDESSSKLPSNLDCTQDNGDHQGTDTAAPYPEPTAVDVLEEGMKS</sequence>
<dbReference type="EMBL" id="BMAW01121375">
    <property type="protein sequence ID" value="GFT93667.1"/>
    <property type="molecule type" value="Genomic_DNA"/>
</dbReference>
<organism evidence="2 3">
    <name type="scientific">Nephila pilipes</name>
    <name type="common">Giant wood spider</name>
    <name type="synonym">Nephila maculata</name>
    <dbReference type="NCBI Taxonomy" id="299642"/>
    <lineage>
        <taxon>Eukaryota</taxon>
        <taxon>Metazoa</taxon>
        <taxon>Ecdysozoa</taxon>
        <taxon>Arthropoda</taxon>
        <taxon>Chelicerata</taxon>
        <taxon>Arachnida</taxon>
        <taxon>Araneae</taxon>
        <taxon>Araneomorphae</taxon>
        <taxon>Entelegynae</taxon>
        <taxon>Araneoidea</taxon>
        <taxon>Nephilidae</taxon>
        <taxon>Nephila</taxon>
    </lineage>
</organism>
<accession>A0A8X6UBE0</accession>
<evidence type="ECO:0000313" key="2">
    <source>
        <dbReference type="EMBL" id="GFT93667.1"/>
    </source>
</evidence>
<gene>
    <name evidence="2" type="primary">AVEN_212394_1</name>
    <name evidence="2" type="ORF">NPIL_47941</name>
</gene>
<dbReference type="Proteomes" id="UP000887013">
    <property type="component" value="Unassembled WGS sequence"/>
</dbReference>